<proteinExistence type="predicted"/>
<evidence type="ECO:0000256" key="1">
    <source>
        <dbReference type="SAM" id="MobiDB-lite"/>
    </source>
</evidence>
<accession>A0A9W7AYM8</accession>
<dbReference type="AlphaFoldDB" id="A0A9W7AYM8"/>
<dbReference type="Pfam" id="PF02209">
    <property type="entry name" value="VHP"/>
    <property type="match status" value="1"/>
</dbReference>
<protein>
    <recommendedName>
        <fullName evidence="2">HP domain-containing protein</fullName>
    </recommendedName>
</protein>
<dbReference type="Gene3D" id="1.10.950.10">
    <property type="entry name" value="Villin headpiece domain"/>
    <property type="match status" value="1"/>
</dbReference>
<sequence length="225" mass="23009">MATFMTGTTSGGQAKGSGATVSDTVTSAWLNARNNGGFVLLSYELNSKTNVVVIAEGEGGIEGLSAAAQSLPLNSTVLWGGVATDSNTFKHVTFIGEDIGGLARGRASLHKNAVLNTIEGCVGEIDLAAILSTAEFPPPADEPETTKSSAALTLAHAPSPSFAPTLAPTPAPNPMPMTTTPASATAKEQALSDAAFLTTFGMSKEAFAKLPKWKQQAAKKKAGLF</sequence>
<evidence type="ECO:0000313" key="3">
    <source>
        <dbReference type="EMBL" id="GMH78946.1"/>
    </source>
</evidence>
<feature type="region of interest" description="Disordered" evidence="1">
    <location>
        <begin position="161"/>
        <end position="186"/>
    </location>
</feature>
<gene>
    <name evidence="3" type="ORF">TL16_g07986</name>
</gene>
<dbReference type="SUPFAM" id="SSF55753">
    <property type="entry name" value="Actin depolymerizing proteins"/>
    <property type="match status" value="1"/>
</dbReference>
<dbReference type="InterPro" id="IPR003128">
    <property type="entry name" value="Villin_headpiece"/>
</dbReference>
<dbReference type="GO" id="GO:0007010">
    <property type="term" value="P:cytoskeleton organization"/>
    <property type="evidence" value="ECO:0007669"/>
    <property type="project" value="InterPro"/>
</dbReference>
<name>A0A9W7AYM8_9STRA</name>
<feature type="domain" description="HP" evidence="2">
    <location>
        <begin position="156"/>
        <end position="225"/>
    </location>
</feature>
<evidence type="ECO:0000313" key="4">
    <source>
        <dbReference type="Proteomes" id="UP001162640"/>
    </source>
</evidence>
<evidence type="ECO:0000259" key="2">
    <source>
        <dbReference type="PROSITE" id="PS51089"/>
    </source>
</evidence>
<dbReference type="Proteomes" id="UP001162640">
    <property type="component" value="Unassembled WGS sequence"/>
</dbReference>
<dbReference type="InterPro" id="IPR036886">
    <property type="entry name" value="Villin_headpiece_dom_sf"/>
</dbReference>
<feature type="compositionally biased region" description="Low complexity" evidence="1">
    <location>
        <begin position="176"/>
        <end position="186"/>
    </location>
</feature>
<dbReference type="SMART" id="SM00153">
    <property type="entry name" value="VHP"/>
    <property type="match status" value="1"/>
</dbReference>
<feature type="region of interest" description="Disordered" evidence="1">
    <location>
        <begin position="1"/>
        <end position="20"/>
    </location>
</feature>
<reference evidence="4" key="1">
    <citation type="journal article" date="2023" name="Commun. Biol.">
        <title>Genome analysis of Parmales, the sister group of diatoms, reveals the evolutionary specialization of diatoms from phago-mixotrophs to photoautotrophs.</title>
        <authorList>
            <person name="Ban H."/>
            <person name="Sato S."/>
            <person name="Yoshikawa S."/>
            <person name="Yamada K."/>
            <person name="Nakamura Y."/>
            <person name="Ichinomiya M."/>
            <person name="Sato N."/>
            <person name="Blanc-Mathieu R."/>
            <person name="Endo H."/>
            <person name="Kuwata A."/>
            <person name="Ogata H."/>
        </authorList>
    </citation>
    <scope>NUCLEOTIDE SEQUENCE [LARGE SCALE GENOMIC DNA]</scope>
</reference>
<dbReference type="SUPFAM" id="SSF47050">
    <property type="entry name" value="VHP, Villin headpiece domain"/>
    <property type="match status" value="1"/>
</dbReference>
<dbReference type="EMBL" id="BLQM01000258">
    <property type="protein sequence ID" value="GMH78946.1"/>
    <property type="molecule type" value="Genomic_DNA"/>
</dbReference>
<organism evidence="3 4">
    <name type="scientific">Triparma laevis f. inornata</name>
    <dbReference type="NCBI Taxonomy" id="1714386"/>
    <lineage>
        <taxon>Eukaryota</taxon>
        <taxon>Sar</taxon>
        <taxon>Stramenopiles</taxon>
        <taxon>Ochrophyta</taxon>
        <taxon>Bolidophyceae</taxon>
        <taxon>Parmales</taxon>
        <taxon>Triparmaceae</taxon>
        <taxon>Triparma</taxon>
    </lineage>
</organism>
<comment type="caution">
    <text evidence="3">The sequence shown here is derived from an EMBL/GenBank/DDBJ whole genome shotgun (WGS) entry which is preliminary data.</text>
</comment>
<dbReference type="GO" id="GO:0003779">
    <property type="term" value="F:actin binding"/>
    <property type="evidence" value="ECO:0007669"/>
    <property type="project" value="InterPro"/>
</dbReference>
<dbReference type="PROSITE" id="PS51089">
    <property type="entry name" value="HP"/>
    <property type="match status" value="1"/>
</dbReference>